<dbReference type="AlphaFoldDB" id="A0A975P6W5"/>
<evidence type="ECO:0000313" key="2">
    <source>
        <dbReference type="Proteomes" id="UP000679352"/>
    </source>
</evidence>
<organism evidence="1 2">
    <name type="scientific">Gemmobacter fulvus</name>
    <dbReference type="NCBI Taxonomy" id="2840474"/>
    <lineage>
        <taxon>Bacteria</taxon>
        <taxon>Pseudomonadati</taxon>
        <taxon>Pseudomonadota</taxon>
        <taxon>Alphaproteobacteria</taxon>
        <taxon>Rhodobacterales</taxon>
        <taxon>Paracoccaceae</taxon>
        <taxon>Gemmobacter</taxon>
    </lineage>
</organism>
<dbReference type="RefSeq" id="WP_215503990.1">
    <property type="nucleotide sequence ID" value="NZ_CP076361.1"/>
</dbReference>
<reference evidence="1" key="1">
    <citation type="submission" date="2021-06" db="EMBL/GenBank/DDBJ databases">
        <title>Direct submission.</title>
        <authorList>
            <person name="Lee C.-S."/>
            <person name="Jin L."/>
        </authorList>
    </citation>
    <scope>NUCLEOTIDE SEQUENCE</scope>
    <source>
        <strain evidence="1">Con5</strain>
    </source>
</reference>
<proteinExistence type="predicted"/>
<dbReference type="Proteomes" id="UP000679352">
    <property type="component" value="Chromosome"/>
</dbReference>
<protein>
    <submittedName>
        <fullName evidence="1">Uncharacterized protein</fullName>
    </submittedName>
</protein>
<gene>
    <name evidence="1" type="ORF">KM031_02290</name>
</gene>
<name>A0A975P6W5_9RHOB</name>
<dbReference type="EMBL" id="CP076361">
    <property type="protein sequence ID" value="QWK90764.1"/>
    <property type="molecule type" value="Genomic_DNA"/>
</dbReference>
<dbReference type="KEGG" id="gfu:KM031_02290"/>
<sequence>MAWQPMSALWDEADVDLTGIRHQDTAIWRAWQVIMNFEVLRGELENAKRASLREVWICPSGWQAVLVEDATGACWRLDYPNSENHGG</sequence>
<accession>A0A975P6W5</accession>
<keyword evidence="2" id="KW-1185">Reference proteome</keyword>
<evidence type="ECO:0000313" key="1">
    <source>
        <dbReference type="EMBL" id="QWK90764.1"/>
    </source>
</evidence>